<protein>
    <submittedName>
        <fullName evidence="1">Uncharacterized protein</fullName>
    </submittedName>
</protein>
<name>X1FCI4_9ZZZZ</name>
<evidence type="ECO:0000313" key="1">
    <source>
        <dbReference type="EMBL" id="GAH43351.1"/>
    </source>
</evidence>
<reference evidence="1" key="1">
    <citation type="journal article" date="2014" name="Front. Microbiol.">
        <title>High frequency of phylogenetically diverse reductive dehalogenase-homologous genes in deep subseafloor sedimentary metagenomes.</title>
        <authorList>
            <person name="Kawai M."/>
            <person name="Futagami T."/>
            <person name="Toyoda A."/>
            <person name="Takaki Y."/>
            <person name="Nishi S."/>
            <person name="Hori S."/>
            <person name="Arai W."/>
            <person name="Tsubouchi T."/>
            <person name="Morono Y."/>
            <person name="Uchiyama I."/>
            <person name="Ito T."/>
            <person name="Fujiyama A."/>
            <person name="Inagaki F."/>
            <person name="Takami H."/>
        </authorList>
    </citation>
    <scope>NUCLEOTIDE SEQUENCE</scope>
    <source>
        <strain evidence="1">Expedition CK06-06</strain>
    </source>
</reference>
<sequence>LLLVFLEKLSIKLDKINRLFQADYILGSSSLSDMD</sequence>
<dbReference type="EMBL" id="BARU01014018">
    <property type="protein sequence ID" value="GAH43351.1"/>
    <property type="molecule type" value="Genomic_DNA"/>
</dbReference>
<accession>X1FCI4</accession>
<organism evidence="1">
    <name type="scientific">marine sediment metagenome</name>
    <dbReference type="NCBI Taxonomy" id="412755"/>
    <lineage>
        <taxon>unclassified sequences</taxon>
        <taxon>metagenomes</taxon>
        <taxon>ecological metagenomes</taxon>
    </lineage>
</organism>
<comment type="caution">
    <text evidence="1">The sequence shown here is derived from an EMBL/GenBank/DDBJ whole genome shotgun (WGS) entry which is preliminary data.</text>
</comment>
<gene>
    <name evidence="1" type="ORF">S03H2_24977</name>
</gene>
<proteinExistence type="predicted"/>
<feature type="non-terminal residue" evidence="1">
    <location>
        <position position="1"/>
    </location>
</feature>
<dbReference type="AlphaFoldDB" id="X1FCI4"/>